<dbReference type="PANTHER" id="PTHR42208">
    <property type="entry name" value="HEAVY METAL TRANSPORTER-RELATED"/>
    <property type="match status" value="1"/>
</dbReference>
<keyword evidence="1" id="KW-0812">Transmembrane</keyword>
<feature type="transmembrane region" description="Helical" evidence="1">
    <location>
        <begin position="6"/>
        <end position="26"/>
    </location>
</feature>
<comment type="caution">
    <text evidence="3">The sequence shown here is derived from an EMBL/GenBank/DDBJ whole genome shotgun (WGS) entry which is preliminary data.</text>
</comment>
<feature type="transmembrane region" description="Helical" evidence="1">
    <location>
        <begin position="121"/>
        <end position="142"/>
    </location>
</feature>
<dbReference type="EMBL" id="JAGKSB010000011">
    <property type="protein sequence ID" value="MBP3943953.1"/>
    <property type="molecule type" value="Genomic_DNA"/>
</dbReference>
<feature type="transmembrane region" description="Helical" evidence="1">
    <location>
        <begin position="71"/>
        <end position="90"/>
    </location>
</feature>
<keyword evidence="1" id="KW-0472">Membrane</keyword>
<gene>
    <name evidence="3" type="ORF">J5U18_10310</name>
</gene>
<accession>A0A8T4HBZ0</accession>
<feature type="transmembrane region" description="Helical" evidence="1">
    <location>
        <begin position="154"/>
        <end position="176"/>
    </location>
</feature>
<reference evidence="3" key="1">
    <citation type="submission" date="2021-03" db="EMBL/GenBank/DDBJ databases">
        <authorList>
            <person name="Lu T."/>
            <person name="Wang Q."/>
            <person name="Han X."/>
        </authorList>
    </citation>
    <scope>NUCLEOTIDE SEQUENCE</scope>
    <source>
        <strain evidence="3">WQ 2009</strain>
    </source>
</reference>
<dbReference type="Proteomes" id="UP000679691">
    <property type="component" value="Unassembled WGS sequence"/>
</dbReference>
<dbReference type="Pfam" id="PF13386">
    <property type="entry name" value="DsbD_2"/>
    <property type="match status" value="1"/>
</dbReference>
<dbReference type="PANTHER" id="PTHR42208:SF1">
    <property type="entry name" value="HEAVY METAL TRANSPORTER"/>
    <property type="match status" value="1"/>
</dbReference>
<organism evidence="3 4">
    <name type="scientific">Rhinopithecimicrobium faecis</name>
    <dbReference type="NCBI Taxonomy" id="2820698"/>
    <lineage>
        <taxon>Bacteria</taxon>
        <taxon>Pseudomonadati</taxon>
        <taxon>Bacteroidota</taxon>
        <taxon>Sphingobacteriia</taxon>
        <taxon>Sphingobacteriales</taxon>
        <taxon>Sphingobacteriaceae</taxon>
        <taxon>Rhinopithecimicrobium</taxon>
    </lineage>
</organism>
<keyword evidence="1" id="KW-1133">Transmembrane helix</keyword>
<protein>
    <submittedName>
        <fullName evidence="3">Sulfite exporter TauE/SafE family protein</fullName>
    </submittedName>
</protein>
<sequence length="226" mass="24926">MNYLYLAFFMGFFGSIHCAAMCGPLLLAIPGKHPLWNKLLYQIGRILMYTLIGFLMGLLGNIALLKGGQQWLSLLTGVLLIGIGMFTILGKYNNTFARWQSLIIQPFAQIMGKWLFKPGGSFFAGVLNGMLPCGMVYMALAAALNADSIANSTLFMMLFGLGTLPLLLSISIAAQFAKKVFKKGFTRYLAYVYLVMGCWFILRGANLDIPYISPLLHLEGAMNCSF</sequence>
<feature type="domain" description="Urease accessory protein UreH-like transmembrane" evidence="2">
    <location>
        <begin position="7"/>
        <end position="199"/>
    </location>
</feature>
<feature type="transmembrane region" description="Helical" evidence="1">
    <location>
        <begin position="46"/>
        <end position="65"/>
    </location>
</feature>
<keyword evidence="4" id="KW-1185">Reference proteome</keyword>
<evidence type="ECO:0000259" key="2">
    <source>
        <dbReference type="Pfam" id="PF13386"/>
    </source>
</evidence>
<dbReference type="AlphaFoldDB" id="A0A8T4HBZ0"/>
<dbReference type="RefSeq" id="WP_353547457.1">
    <property type="nucleotide sequence ID" value="NZ_JAGKSB010000011.1"/>
</dbReference>
<dbReference type="InterPro" id="IPR039447">
    <property type="entry name" value="UreH-like_TM_dom"/>
</dbReference>
<proteinExistence type="predicted"/>
<evidence type="ECO:0000256" key="1">
    <source>
        <dbReference type="SAM" id="Phobius"/>
    </source>
</evidence>
<evidence type="ECO:0000313" key="3">
    <source>
        <dbReference type="EMBL" id="MBP3943953.1"/>
    </source>
</evidence>
<feature type="transmembrane region" description="Helical" evidence="1">
    <location>
        <begin position="188"/>
        <end position="205"/>
    </location>
</feature>
<name>A0A8T4HBZ0_9SPHI</name>
<evidence type="ECO:0000313" key="4">
    <source>
        <dbReference type="Proteomes" id="UP000679691"/>
    </source>
</evidence>